<name>A0AAV3PJQ0_LITER</name>
<evidence type="ECO:0000313" key="1">
    <source>
        <dbReference type="EMBL" id="GAA0150408.1"/>
    </source>
</evidence>
<evidence type="ECO:0000313" key="2">
    <source>
        <dbReference type="Proteomes" id="UP001454036"/>
    </source>
</evidence>
<dbReference type="Proteomes" id="UP001454036">
    <property type="component" value="Unassembled WGS sequence"/>
</dbReference>
<proteinExistence type="predicted"/>
<dbReference type="EMBL" id="BAABME010001585">
    <property type="protein sequence ID" value="GAA0150408.1"/>
    <property type="molecule type" value="Genomic_DNA"/>
</dbReference>
<dbReference type="AlphaFoldDB" id="A0AAV3PJQ0"/>
<sequence>MYDEELYKKSWDGPLLSCVSQEDIPKILAEPYSITHSKDKDKLSPKWKGPYRISRMLGPGTYELERMNGDAIPRTWHASKLVKYYV</sequence>
<protein>
    <submittedName>
        <fullName evidence="1">Uncharacterized protein</fullName>
    </submittedName>
</protein>
<gene>
    <name evidence="1" type="ORF">LIER_09357</name>
</gene>
<reference evidence="1 2" key="1">
    <citation type="submission" date="2024-01" db="EMBL/GenBank/DDBJ databases">
        <title>The complete chloroplast genome sequence of Lithospermum erythrorhizon: insights into the phylogenetic relationship among Boraginaceae species and the maternal lineages of purple gromwells.</title>
        <authorList>
            <person name="Okada T."/>
            <person name="Watanabe K."/>
        </authorList>
    </citation>
    <scope>NUCLEOTIDE SEQUENCE [LARGE SCALE GENOMIC DNA]</scope>
</reference>
<accession>A0AAV3PJQ0</accession>
<organism evidence="1 2">
    <name type="scientific">Lithospermum erythrorhizon</name>
    <name type="common">Purple gromwell</name>
    <name type="synonym">Lithospermum officinale var. erythrorhizon</name>
    <dbReference type="NCBI Taxonomy" id="34254"/>
    <lineage>
        <taxon>Eukaryota</taxon>
        <taxon>Viridiplantae</taxon>
        <taxon>Streptophyta</taxon>
        <taxon>Embryophyta</taxon>
        <taxon>Tracheophyta</taxon>
        <taxon>Spermatophyta</taxon>
        <taxon>Magnoliopsida</taxon>
        <taxon>eudicotyledons</taxon>
        <taxon>Gunneridae</taxon>
        <taxon>Pentapetalae</taxon>
        <taxon>asterids</taxon>
        <taxon>lamiids</taxon>
        <taxon>Boraginales</taxon>
        <taxon>Boraginaceae</taxon>
        <taxon>Boraginoideae</taxon>
        <taxon>Lithospermeae</taxon>
        <taxon>Lithospermum</taxon>
    </lineage>
</organism>
<comment type="caution">
    <text evidence="1">The sequence shown here is derived from an EMBL/GenBank/DDBJ whole genome shotgun (WGS) entry which is preliminary data.</text>
</comment>
<keyword evidence="2" id="KW-1185">Reference proteome</keyword>